<sequence length="135" mass="14835">MNWTRVPSRGLGTPGGESFLGRAHCHQLESRLHTVIFTPKNQTELATQGPGRPVFLRYACLNQHDASESPSLPLEARILSLVWTPMGRSWGNRGGVGLPASQFGKERSLQPAAWKLETLVSANLLRAHPGFSPKR</sequence>
<dbReference type="AlphaFoldDB" id="A0A8C3WHV7"/>
<accession>A0A8C3WHV7</accession>
<reference evidence="1" key="2">
    <citation type="submission" date="2025-09" db="UniProtKB">
        <authorList>
            <consortium name="Ensembl"/>
        </authorList>
    </citation>
    <scope>IDENTIFICATION</scope>
</reference>
<dbReference type="GeneTree" id="ENSGT00910000147461"/>
<reference evidence="1" key="1">
    <citation type="submission" date="2025-08" db="UniProtKB">
        <authorList>
            <consortium name="Ensembl"/>
        </authorList>
    </citation>
    <scope>IDENTIFICATION</scope>
</reference>
<name>A0A8C3WHV7_9CETA</name>
<dbReference type="Ensembl" id="ENSCWAT00000014272.1">
    <property type="protein sequence ID" value="ENSCWAP00000013136.1"/>
    <property type="gene ID" value="ENSCWAG00000010244.1"/>
</dbReference>
<protein>
    <submittedName>
        <fullName evidence="1">Uncharacterized protein</fullName>
    </submittedName>
</protein>
<dbReference type="Proteomes" id="UP000694540">
    <property type="component" value="Unplaced"/>
</dbReference>
<evidence type="ECO:0000313" key="1">
    <source>
        <dbReference type="Ensembl" id="ENSCWAP00000013136.1"/>
    </source>
</evidence>
<keyword evidence="2" id="KW-1185">Reference proteome</keyword>
<evidence type="ECO:0000313" key="2">
    <source>
        <dbReference type="Proteomes" id="UP000694540"/>
    </source>
</evidence>
<proteinExistence type="predicted"/>
<organism evidence="1 2">
    <name type="scientific">Catagonus wagneri</name>
    <name type="common">Chacoan peccary</name>
    <dbReference type="NCBI Taxonomy" id="51154"/>
    <lineage>
        <taxon>Eukaryota</taxon>
        <taxon>Metazoa</taxon>
        <taxon>Chordata</taxon>
        <taxon>Craniata</taxon>
        <taxon>Vertebrata</taxon>
        <taxon>Euteleostomi</taxon>
        <taxon>Mammalia</taxon>
        <taxon>Eutheria</taxon>
        <taxon>Laurasiatheria</taxon>
        <taxon>Artiodactyla</taxon>
        <taxon>Suina</taxon>
        <taxon>Tayassuidae</taxon>
        <taxon>Catagonus</taxon>
    </lineage>
</organism>